<dbReference type="EMBL" id="JALJOT010000011">
    <property type="protein sequence ID" value="KAK9905901.1"/>
    <property type="molecule type" value="Genomic_DNA"/>
</dbReference>
<dbReference type="Pfam" id="PF25074">
    <property type="entry name" value="DUF7798"/>
    <property type="match status" value="1"/>
</dbReference>
<evidence type="ECO:0000313" key="3">
    <source>
        <dbReference type="EMBL" id="KAK9905901.1"/>
    </source>
</evidence>
<keyword evidence="4" id="KW-1185">Reference proteome</keyword>
<feature type="compositionally biased region" description="Polar residues" evidence="1">
    <location>
        <begin position="320"/>
        <end position="335"/>
    </location>
</feature>
<reference evidence="3 4" key="1">
    <citation type="journal article" date="2024" name="Nat. Commun.">
        <title>Phylogenomics reveals the evolutionary origins of lichenization in chlorophyte algae.</title>
        <authorList>
            <person name="Puginier C."/>
            <person name="Libourel C."/>
            <person name="Otte J."/>
            <person name="Skaloud P."/>
            <person name="Haon M."/>
            <person name="Grisel S."/>
            <person name="Petersen M."/>
            <person name="Berrin J.G."/>
            <person name="Delaux P.M."/>
            <person name="Dal Grande F."/>
            <person name="Keller J."/>
        </authorList>
    </citation>
    <scope>NUCLEOTIDE SEQUENCE [LARGE SCALE GENOMIC DNA]</scope>
    <source>
        <strain evidence="3 4">SAG 216-7</strain>
    </source>
</reference>
<organism evidence="3 4">
    <name type="scientific">Coccomyxa subellipsoidea</name>
    <dbReference type="NCBI Taxonomy" id="248742"/>
    <lineage>
        <taxon>Eukaryota</taxon>
        <taxon>Viridiplantae</taxon>
        <taxon>Chlorophyta</taxon>
        <taxon>core chlorophytes</taxon>
        <taxon>Trebouxiophyceae</taxon>
        <taxon>Trebouxiophyceae incertae sedis</taxon>
        <taxon>Coccomyxaceae</taxon>
        <taxon>Coccomyxa</taxon>
    </lineage>
</organism>
<dbReference type="Proteomes" id="UP001491310">
    <property type="component" value="Unassembled WGS sequence"/>
</dbReference>
<feature type="region of interest" description="Disordered" evidence="1">
    <location>
        <begin position="51"/>
        <end position="76"/>
    </location>
</feature>
<evidence type="ECO:0000256" key="1">
    <source>
        <dbReference type="SAM" id="MobiDB-lite"/>
    </source>
</evidence>
<accession>A0ABR2YII0</accession>
<dbReference type="PANTHER" id="PTHR36011:SF1">
    <property type="entry name" value="BAT2 DOMAIN PROTEIN"/>
    <property type="match status" value="1"/>
</dbReference>
<feature type="compositionally biased region" description="Basic and acidic residues" evidence="1">
    <location>
        <begin position="355"/>
        <end position="381"/>
    </location>
</feature>
<dbReference type="PANTHER" id="PTHR36011">
    <property type="entry name" value="BAT2 DOMAIN PROTEIN"/>
    <property type="match status" value="1"/>
</dbReference>
<evidence type="ECO:0000313" key="4">
    <source>
        <dbReference type="Proteomes" id="UP001491310"/>
    </source>
</evidence>
<protein>
    <recommendedName>
        <fullName evidence="2">DUF7798 domain-containing protein</fullName>
    </recommendedName>
</protein>
<gene>
    <name evidence="3" type="ORF">WJX75_008467</name>
</gene>
<dbReference type="InterPro" id="IPR056700">
    <property type="entry name" value="DUF7798"/>
</dbReference>
<sequence length="431" mass="45397">MLTTATDTHNGAWGWSTWLPSGEAIHEAAVGALRDVQELKDSLQQALAIDDTASEKNAEPTASTQQRSPEEQLSQERKAVLDRLEGEDNPLAAGLKAVDDHVGLLAEGVAGLAGTLWGGARTASTHVAVQVESSLKELEEFSSECARLCNRVRATLDAEACSRMDEELTALAPTFEIKEEEVGSRRESDEHVPIAKGHSKILEFSRKGCARAEKLGEGGSASMAEIQSAAALALARLATLCIERLLALGRSLLAYARSRCSAEDGIDWPLNNSAASAEMLRIEVVQLMLGIGDLAHAYEAALTQAAARAQGVNAYAAELTDSSGAQEQNTQSGPEAQNPCGTGAATEISTSTTRHSKEENEKSGAMEAEAAKEENEAKEDIAGPTENSAAQSPVGGCCSEAIAELKESFHGLLYVVLLSAQPPADLPIVNP</sequence>
<comment type="caution">
    <text evidence="3">The sequence shown here is derived from an EMBL/GenBank/DDBJ whole genome shotgun (WGS) entry which is preliminary data.</text>
</comment>
<proteinExistence type="predicted"/>
<feature type="domain" description="DUF7798" evidence="2">
    <location>
        <begin position="134"/>
        <end position="314"/>
    </location>
</feature>
<name>A0ABR2YII0_9CHLO</name>
<feature type="region of interest" description="Disordered" evidence="1">
    <location>
        <begin position="320"/>
        <end position="395"/>
    </location>
</feature>
<evidence type="ECO:0000259" key="2">
    <source>
        <dbReference type="Pfam" id="PF25074"/>
    </source>
</evidence>